<dbReference type="InterPro" id="IPR051164">
    <property type="entry name" value="NmrA-like_oxidored"/>
</dbReference>
<dbReference type="AlphaFoldDB" id="A0A9W6LYF4"/>
<proteinExistence type="inferred from homology"/>
<dbReference type="Gene3D" id="3.40.50.720">
    <property type="entry name" value="NAD(P)-binding Rossmann-like Domain"/>
    <property type="match status" value="1"/>
</dbReference>
<evidence type="ECO:0000256" key="2">
    <source>
        <dbReference type="ARBA" id="ARBA00022857"/>
    </source>
</evidence>
<dbReference type="Pfam" id="PF05368">
    <property type="entry name" value="NmrA"/>
    <property type="match status" value="1"/>
</dbReference>
<dbReference type="InterPro" id="IPR008030">
    <property type="entry name" value="NmrA-like"/>
</dbReference>
<accession>A0A9W6LYF4</accession>
<dbReference type="InterPro" id="IPR036291">
    <property type="entry name" value="NAD(P)-bd_dom_sf"/>
</dbReference>
<dbReference type="PANTHER" id="PTHR42748">
    <property type="entry name" value="NITROGEN METABOLITE REPRESSION PROTEIN NMRA FAMILY MEMBER"/>
    <property type="match status" value="1"/>
</dbReference>
<gene>
    <name evidence="4" type="ORF">GCM10017584_01220</name>
</gene>
<dbReference type="EMBL" id="BSEN01000001">
    <property type="protein sequence ID" value="GLJ74549.1"/>
    <property type="molecule type" value="Genomic_DNA"/>
</dbReference>
<keyword evidence="2" id="KW-0521">NADP</keyword>
<evidence type="ECO:0000259" key="3">
    <source>
        <dbReference type="Pfam" id="PF05368"/>
    </source>
</evidence>
<protein>
    <recommendedName>
        <fullName evidence="3">NmrA-like domain-containing protein</fullName>
    </recommendedName>
</protein>
<organism evidence="4 5">
    <name type="scientific">Leifsonia poae</name>
    <dbReference type="NCBI Taxonomy" id="110933"/>
    <lineage>
        <taxon>Bacteria</taxon>
        <taxon>Bacillati</taxon>
        <taxon>Actinomycetota</taxon>
        <taxon>Actinomycetes</taxon>
        <taxon>Micrococcales</taxon>
        <taxon>Microbacteriaceae</taxon>
        <taxon>Leifsonia</taxon>
    </lineage>
</organism>
<feature type="domain" description="NmrA-like" evidence="3">
    <location>
        <begin position="15"/>
        <end position="269"/>
    </location>
</feature>
<dbReference type="CDD" id="cd05251">
    <property type="entry name" value="NmrA_like_SDR_a"/>
    <property type="match status" value="1"/>
</dbReference>
<reference evidence="4" key="1">
    <citation type="journal article" date="2014" name="Int. J. Syst. Evol. Microbiol.">
        <title>Complete genome sequence of Corynebacterium casei LMG S-19264T (=DSM 44701T), isolated from a smear-ripened cheese.</title>
        <authorList>
            <consortium name="US DOE Joint Genome Institute (JGI-PGF)"/>
            <person name="Walter F."/>
            <person name="Albersmeier A."/>
            <person name="Kalinowski J."/>
            <person name="Ruckert C."/>
        </authorList>
    </citation>
    <scope>NUCLEOTIDE SEQUENCE</scope>
    <source>
        <strain evidence="4">VKM Ac-1401</strain>
    </source>
</reference>
<evidence type="ECO:0000313" key="4">
    <source>
        <dbReference type="EMBL" id="GLJ74549.1"/>
    </source>
</evidence>
<dbReference type="SUPFAM" id="SSF51735">
    <property type="entry name" value="NAD(P)-binding Rossmann-fold domains"/>
    <property type="match status" value="1"/>
</dbReference>
<evidence type="ECO:0000313" key="5">
    <source>
        <dbReference type="Proteomes" id="UP001142372"/>
    </source>
</evidence>
<dbReference type="Proteomes" id="UP001142372">
    <property type="component" value="Unassembled WGS sequence"/>
</dbReference>
<comment type="caution">
    <text evidence="4">The sequence shown here is derived from an EMBL/GenBank/DDBJ whole genome shotgun (WGS) entry which is preliminary data.</text>
</comment>
<evidence type="ECO:0000256" key="1">
    <source>
        <dbReference type="ARBA" id="ARBA00006328"/>
    </source>
</evidence>
<dbReference type="RefSeq" id="WP_271175256.1">
    <property type="nucleotide sequence ID" value="NZ_BAAAJO010000001.1"/>
</dbReference>
<name>A0A9W6LYF4_9MICO</name>
<dbReference type="PANTHER" id="PTHR42748:SF7">
    <property type="entry name" value="NMRA LIKE REDOX SENSOR 1-RELATED"/>
    <property type="match status" value="1"/>
</dbReference>
<comment type="similarity">
    <text evidence="1">Belongs to the NmrA-type oxidoreductase family.</text>
</comment>
<dbReference type="Gene3D" id="3.90.25.10">
    <property type="entry name" value="UDP-galactose 4-epimerase, domain 1"/>
    <property type="match status" value="1"/>
</dbReference>
<sequence>MAVSGMPGEYAPGDVVAVVGATGKQGSATARELLASGARVRALTRDVSSDAALALAAGGAELTAMDLDDAGSIAAAFSGASRVFAMATMADGGPEKETRHGVAIAEAAAEAGVGYLVYSSVGGAERHTHIPHFESKRRVEERIESLGIPATVVRPVFFMDNLLGTQPEDGEIVVRLPVPDGIPIQMVAVRDVGRVSANLLLAPRLVGGAVEIAGDEKTGSEIAGAFARRSGLPARYVALPTDGLPDDPKRMFEWFARLPAYQADFEMTRSLDPEVLDLDAWLAGSWPVDR</sequence>
<reference evidence="4" key="2">
    <citation type="submission" date="2023-01" db="EMBL/GenBank/DDBJ databases">
        <authorList>
            <person name="Sun Q."/>
            <person name="Evtushenko L."/>
        </authorList>
    </citation>
    <scope>NUCLEOTIDE SEQUENCE</scope>
    <source>
        <strain evidence="4">VKM Ac-1401</strain>
    </source>
</reference>
<keyword evidence="5" id="KW-1185">Reference proteome</keyword>